<dbReference type="AlphaFoldDB" id="G2Q7U4"/>
<reference evidence="2 3" key="1">
    <citation type="journal article" date="2011" name="Nat. Biotechnol.">
        <title>Comparative genomic analysis of the thermophilic biomass-degrading fungi Myceliophthora thermophila and Thielavia terrestris.</title>
        <authorList>
            <person name="Berka R.M."/>
            <person name="Grigoriev I.V."/>
            <person name="Otillar R."/>
            <person name="Salamov A."/>
            <person name="Grimwood J."/>
            <person name="Reid I."/>
            <person name="Ishmael N."/>
            <person name="John T."/>
            <person name="Darmond C."/>
            <person name="Moisan M.-C."/>
            <person name="Henrissat B."/>
            <person name="Coutinho P.M."/>
            <person name="Lombard V."/>
            <person name="Natvig D.O."/>
            <person name="Lindquist E."/>
            <person name="Schmutz J."/>
            <person name="Lucas S."/>
            <person name="Harris P."/>
            <person name="Powlowski J."/>
            <person name="Bellemare A."/>
            <person name="Taylor D."/>
            <person name="Butler G."/>
            <person name="de Vries R.P."/>
            <person name="Allijn I.E."/>
            <person name="van den Brink J."/>
            <person name="Ushinsky S."/>
            <person name="Storms R."/>
            <person name="Powell A.J."/>
            <person name="Paulsen I.T."/>
            <person name="Elbourne L.D.H."/>
            <person name="Baker S.E."/>
            <person name="Magnuson J."/>
            <person name="LaBoissiere S."/>
            <person name="Clutterbuck A.J."/>
            <person name="Martinez D."/>
            <person name="Wogulis M."/>
            <person name="de Leon A.L."/>
            <person name="Rey M.W."/>
            <person name="Tsang A."/>
        </authorList>
    </citation>
    <scope>NUCLEOTIDE SEQUENCE [LARGE SCALE GENOMIC DNA]</scope>
    <source>
        <strain evidence="3">ATCC 42464 / BCRC 31852 / DSM 1799</strain>
    </source>
</reference>
<accession>G2Q7U4</accession>
<evidence type="ECO:0000313" key="3">
    <source>
        <dbReference type="Proteomes" id="UP000007322"/>
    </source>
</evidence>
<keyword evidence="3" id="KW-1185">Reference proteome</keyword>
<evidence type="ECO:0000259" key="1">
    <source>
        <dbReference type="Pfam" id="PF06985"/>
    </source>
</evidence>
<dbReference type="RefSeq" id="XP_003662198.1">
    <property type="nucleotide sequence ID" value="XM_003662150.1"/>
</dbReference>
<name>G2Q7U4_THET4</name>
<organism evidence="2 3">
    <name type="scientific">Thermothelomyces thermophilus (strain ATCC 42464 / BCRC 31852 / DSM 1799)</name>
    <name type="common">Sporotrichum thermophile</name>
    <dbReference type="NCBI Taxonomy" id="573729"/>
    <lineage>
        <taxon>Eukaryota</taxon>
        <taxon>Fungi</taxon>
        <taxon>Dikarya</taxon>
        <taxon>Ascomycota</taxon>
        <taxon>Pezizomycotina</taxon>
        <taxon>Sordariomycetes</taxon>
        <taxon>Sordariomycetidae</taxon>
        <taxon>Sordariales</taxon>
        <taxon>Chaetomiaceae</taxon>
        <taxon>Thermothelomyces</taxon>
    </lineage>
</organism>
<dbReference type="STRING" id="573729.G2Q7U4"/>
<proteinExistence type="predicted"/>
<protein>
    <recommendedName>
        <fullName evidence="1">Heterokaryon incompatibility domain-containing protein</fullName>
    </recommendedName>
</protein>
<dbReference type="VEuPathDB" id="FungiDB:MYCTH_2109422"/>
<dbReference type="PANTHER" id="PTHR33112">
    <property type="entry name" value="DOMAIN PROTEIN, PUTATIVE-RELATED"/>
    <property type="match status" value="1"/>
</dbReference>
<dbReference type="OrthoDB" id="5347061at2759"/>
<dbReference type="eggNOG" id="ENOG502SQ24">
    <property type="taxonomic scope" value="Eukaryota"/>
</dbReference>
<feature type="domain" description="Heterokaryon incompatibility" evidence="1">
    <location>
        <begin position="61"/>
        <end position="204"/>
    </location>
</feature>
<dbReference type="Pfam" id="PF06985">
    <property type="entry name" value="HET"/>
    <property type="match status" value="1"/>
</dbReference>
<dbReference type="OMA" id="TTCECGQ"/>
<dbReference type="KEGG" id="mtm:MYCTH_2109422"/>
<dbReference type="EMBL" id="CP003003">
    <property type="protein sequence ID" value="AEO56953.1"/>
    <property type="molecule type" value="Genomic_DNA"/>
</dbReference>
<gene>
    <name evidence="2" type="ORF">MYCTH_2109422</name>
</gene>
<dbReference type="GeneID" id="11512251"/>
<dbReference type="PANTHER" id="PTHR33112:SF9">
    <property type="entry name" value="HETEROKARYON INCOMPATIBILITY DOMAIN-CONTAINING PROTEIN"/>
    <property type="match status" value="1"/>
</dbReference>
<dbReference type="InterPro" id="IPR010730">
    <property type="entry name" value="HET"/>
</dbReference>
<dbReference type="HOGENOM" id="CLU_002639_8_3_1"/>
<dbReference type="InParanoid" id="G2Q7U4"/>
<sequence>MSRGFSAVMDRARLRLDQCLKRHAGCSPSADSLLPTRVLDLDSADPNSISLRESQAERARYICLSYCWGRSEFLKTTRESPECHKRGISLAELPQSFYDAVRIVRALGVRYFWIDSLCIIQNDVDDADWKRESGRMADVFRTSYLTVALTWAVSANDGCFAPPVYRETHIAPFAMELVPHFSQQATVKNSSHFPVLARGWVYQECMLSPRILQFGRQERLWECRGHRTCECGQASNSVSEMSKDKFHEVTFDDDDYVQCLWRRMVVEHSNLQLTYPTDRPHALSGLAEEVRRHTKQEYMAGHRRNTLVQDMCWYRPERPQHTTAVRSRPAKADLVLGIG</sequence>
<dbReference type="Proteomes" id="UP000007322">
    <property type="component" value="Chromosome 2"/>
</dbReference>
<evidence type="ECO:0000313" key="2">
    <source>
        <dbReference type="EMBL" id="AEO56953.1"/>
    </source>
</evidence>